<reference evidence="2 3" key="1">
    <citation type="journal article" date="2014" name="Nat. Genet.">
        <title>Genome and transcriptome of the porcine whipworm Trichuris suis.</title>
        <authorList>
            <person name="Jex A.R."/>
            <person name="Nejsum P."/>
            <person name="Schwarz E.M."/>
            <person name="Hu L."/>
            <person name="Young N.D."/>
            <person name="Hall R.S."/>
            <person name="Korhonen P.K."/>
            <person name="Liao S."/>
            <person name="Thamsborg S."/>
            <person name="Xia J."/>
            <person name="Xu P."/>
            <person name="Wang S."/>
            <person name="Scheerlinck J.P."/>
            <person name="Hofmann A."/>
            <person name="Sternberg P.W."/>
            <person name="Wang J."/>
            <person name="Gasser R.B."/>
        </authorList>
    </citation>
    <scope>NUCLEOTIDE SEQUENCE [LARGE SCALE GENOMIC DNA]</scope>
    <source>
        <strain evidence="2">DCEP-RM93F</strain>
        <strain evidence="1">DCEP-RM93M</strain>
    </source>
</reference>
<evidence type="ECO:0008006" key="4">
    <source>
        <dbReference type="Google" id="ProtNLM"/>
    </source>
</evidence>
<dbReference type="EMBL" id="KL363192">
    <property type="protein sequence ID" value="KFD56664.1"/>
    <property type="molecule type" value="Genomic_DNA"/>
</dbReference>
<dbReference type="EMBL" id="KL367520">
    <property type="protein sequence ID" value="KFD66848.1"/>
    <property type="molecule type" value="Genomic_DNA"/>
</dbReference>
<name>A0A085NBK2_9BILA</name>
<dbReference type="Proteomes" id="UP000030764">
    <property type="component" value="Unassembled WGS sequence"/>
</dbReference>
<dbReference type="AlphaFoldDB" id="A0A085NBK2"/>
<accession>A0A085NBK2</accession>
<dbReference type="Proteomes" id="UP000030758">
    <property type="component" value="Unassembled WGS sequence"/>
</dbReference>
<organism evidence="2">
    <name type="scientific">Trichuris suis</name>
    <name type="common">pig whipworm</name>
    <dbReference type="NCBI Taxonomy" id="68888"/>
    <lineage>
        <taxon>Eukaryota</taxon>
        <taxon>Metazoa</taxon>
        <taxon>Ecdysozoa</taxon>
        <taxon>Nematoda</taxon>
        <taxon>Enoplea</taxon>
        <taxon>Dorylaimia</taxon>
        <taxon>Trichinellida</taxon>
        <taxon>Trichuridae</taxon>
        <taxon>Trichuris</taxon>
    </lineage>
</organism>
<evidence type="ECO:0000313" key="3">
    <source>
        <dbReference type="Proteomes" id="UP000030764"/>
    </source>
</evidence>
<protein>
    <recommendedName>
        <fullName evidence="4">Retrotransposon gag domain-containing protein</fullName>
    </recommendedName>
</protein>
<gene>
    <name evidence="1" type="ORF">M513_02340</name>
    <name evidence="2" type="ORF">M514_02340</name>
</gene>
<keyword evidence="3" id="KW-1185">Reference proteome</keyword>
<proteinExistence type="predicted"/>
<evidence type="ECO:0000313" key="1">
    <source>
        <dbReference type="EMBL" id="KFD56664.1"/>
    </source>
</evidence>
<evidence type="ECO:0000313" key="2">
    <source>
        <dbReference type="EMBL" id="KFD66848.1"/>
    </source>
</evidence>
<sequence>MAKRTDAHPGSLSVPAAINVTLPRQFDNGDFIEWASRFELCSRSNGWNDTVMAMKLPTLLEGDAYTIYQSLPEDVLSSYQALKQAMVARLHPEDLAHSASQRFEERNRAGETVESFAYHLRPLLALVVPRLLRSCSYTISFVVYRIRTAENFDCATTLQPWMTLFAKRV</sequence>